<dbReference type="EMBL" id="CP049109">
    <property type="protein sequence ID" value="QIG81282.1"/>
    <property type="molecule type" value="Genomic_DNA"/>
</dbReference>
<dbReference type="AlphaFoldDB" id="A0A6G6Y8L4"/>
<dbReference type="Proteomes" id="UP000501568">
    <property type="component" value="Chromosome"/>
</dbReference>
<proteinExistence type="predicted"/>
<protein>
    <recommendedName>
        <fullName evidence="4">Peptidase</fullName>
    </recommendedName>
</protein>
<reference evidence="2 3" key="1">
    <citation type="submission" date="2020-02" db="EMBL/GenBank/DDBJ databases">
        <authorList>
            <person name="Zheng R.K."/>
            <person name="Sun C.M."/>
        </authorList>
    </citation>
    <scope>NUCLEOTIDE SEQUENCE [LARGE SCALE GENOMIC DNA]</scope>
    <source>
        <strain evidence="3">zrk23</strain>
    </source>
</reference>
<dbReference type="KEGG" id="spzr:G5C33_16840"/>
<feature type="chain" id="PRO_5026149633" description="Peptidase" evidence="1">
    <location>
        <begin position="25"/>
        <end position="250"/>
    </location>
</feature>
<gene>
    <name evidence="2" type="ORF">G5C33_16840</name>
</gene>
<evidence type="ECO:0000313" key="2">
    <source>
        <dbReference type="EMBL" id="QIG81282.1"/>
    </source>
</evidence>
<organism evidence="2 3">
    <name type="scientific">Stakelama tenebrarum</name>
    <dbReference type="NCBI Taxonomy" id="2711215"/>
    <lineage>
        <taxon>Bacteria</taxon>
        <taxon>Pseudomonadati</taxon>
        <taxon>Pseudomonadota</taxon>
        <taxon>Alphaproteobacteria</taxon>
        <taxon>Sphingomonadales</taxon>
        <taxon>Sphingomonadaceae</taxon>
        <taxon>Stakelama</taxon>
    </lineage>
</organism>
<evidence type="ECO:0000256" key="1">
    <source>
        <dbReference type="SAM" id="SignalP"/>
    </source>
</evidence>
<feature type="signal peptide" evidence="1">
    <location>
        <begin position="1"/>
        <end position="24"/>
    </location>
</feature>
<dbReference type="RefSeq" id="WP_165328208.1">
    <property type="nucleotide sequence ID" value="NZ_CP049109.1"/>
</dbReference>
<keyword evidence="3" id="KW-1185">Reference proteome</keyword>
<evidence type="ECO:0000313" key="3">
    <source>
        <dbReference type="Proteomes" id="UP000501568"/>
    </source>
</evidence>
<sequence>MRSLHISAISIAAAALLQAAPALAQDTPLWSDTGEVTEESWTDADGHRFVDIQLVLQEGNRYAVAASSGQIDTMLTIFAPHSETVLAANDDGPDGTDSLVYFTASETGPYRLRVASYDAEQTGSYELSISSVAPPAPPEPFTGRSETVTWTVHEGVLANDAGEDSVAEFLIHLEAGQDVSIRGESEAFDVVLSLLDADDRFGDPVASDDDGAGGTNALLTFTAAESGDYVIRLGTYEGSGAGPYTISVRK</sequence>
<accession>A0A6G6Y8L4</accession>
<dbReference type="Gene3D" id="2.60.120.380">
    <property type="match status" value="2"/>
</dbReference>
<name>A0A6G6Y8L4_9SPHN</name>
<evidence type="ECO:0008006" key="4">
    <source>
        <dbReference type="Google" id="ProtNLM"/>
    </source>
</evidence>
<keyword evidence="1" id="KW-0732">Signal</keyword>